<reference evidence="1 2" key="1">
    <citation type="submission" date="2022-01" db="EMBL/GenBank/DDBJ databases">
        <title>Flavihumibacter sp. nov., isolated from sediment of a river.</title>
        <authorList>
            <person name="Liu H."/>
        </authorList>
    </citation>
    <scope>NUCLEOTIDE SEQUENCE [LARGE SCALE GENOMIC DNA]</scope>
    <source>
        <strain evidence="1 2">RY-1</strain>
    </source>
</reference>
<protein>
    <submittedName>
        <fullName evidence="1">Uncharacterized protein</fullName>
    </submittedName>
</protein>
<gene>
    <name evidence="1" type="ORF">L0U88_02530</name>
</gene>
<comment type="caution">
    <text evidence="1">The sequence shown here is derived from an EMBL/GenBank/DDBJ whole genome shotgun (WGS) entry which is preliminary data.</text>
</comment>
<dbReference type="RefSeq" id="WP_234864033.1">
    <property type="nucleotide sequence ID" value="NZ_JAKEVY010000001.1"/>
</dbReference>
<accession>A0ABS9BCU6</accession>
<evidence type="ECO:0000313" key="1">
    <source>
        <dbReference type="EMBL" id="MCF1713503.1"/>
    </source>
</evidence>
<dbReference type="Proteomes" id="UP001200145">
    <property type="component" value="Unassembled WGS sequence"/>
</dbReference>
<dbReference type="EMBL" id="JAKEVY010000001">
    <property type="protein sequence ID" value="MCF1713503.1"/>
    <property type="molecule type" value="Genomic_DNA"/>
</dbReference>
<name>A0ABS9BCU6_9BACT</name>
<organism evidence="1 2">
    <name type="scientific">Flavihumibacter fluminis</name>
    <dbReference type="NCBI Taxonomy" id="2909236"/>
    <lineage>
        <taxon>Bacteria</taxon>
        <taxon>Pseudomonadati</taxon>
        <taxon>Bacteroidota</taxon>
        <taxon>Chitinophagia</taxon>
        <taxon>Chitinophagales</taxon>
        <taxon>Chitinophagaceae</taxon>
        <taxon>Flavihumibacter</taxon>
    </lineage>
</organism>
<evidence type="ECO:0000313" key="2">
    <source>
        <dbReference type="Proteomes" id="UP001200145"/>
    </source>
</evidence>
<keyword evidence="2" id="KW-1185">Reference proteome</keyword>
<sequence length="140" mass="15612">MSDFEQLIENNLAALRAGKAIPVQAGGWYGLVANAAWDAILEPSSKQQLEQLQLAIQPVLFFAEERQLVQFVSAYDLADTEKLEAGEWLEMNGLLGIEEQWLGTMQSALVALVQDQHLFTLIKRLRAPLVGFRLVVPPDH</sequence>
<proteinExistence type="predicted"/>